<evidence type="ECO:0000313" key="3">
    <source>
        <dbReference type="Proteomes" id="UP000036449"/>
    </source>
</evidence>
<organism evidence="2 3">
    <name type="scientific">Methylobacterium tarhaniae</name>
    <dbReference type="NCBI Taxonomy" id="1187852"/>
    <lineage>
        <taxon>Bacteria</taxon>
        <taxon>Pseudomonadati</taxon>
        <taxon>Pseudomonadota</taxon>
        <taxon>Alphaproteobacteria</taxon>
        <taxon>Hyphomicrobiales</taxon>
        <taxon>Methylobacteriaceae</taxon>
        <taxon>Methylobacterium</taxon>
    </lineage>
</organism>
<dbReference type="EMBL" id="LABZ01000204">
    <property type="protein sequence ID" value="KMO33232.1"/>
    <property type="molecule type" value="Genomic_DNA"/>
</dbReference>
<keyword evidence="3" id="KW-1185">Reference proteome</keyword>
<comment type="caution">
    <text evidence="2">The sequence shown here is derived from an EMBL/GenBank/DDBJ whole genome shotgun (WGS) entry which is preliminary data.</text>
</comment>
<gene>
    <name evidence="2" type="ORF">VQ03_25335</name>
</gene>
<proteinExistence type="predicted"/>
<dbReference type="AlphaFoldDB" id="A0A0J6SHN3"/>
<evidence type="ECO:0000256" key="1">
    <source>
        <dbReference type="SAM" id="MobiDB-lite"/>
    </source>
</evidence>
<sequence>MIRKPPPPTASVRTARRRKAIRQTLRPAVAPTRSPPEEEAPVPPVATDDLAPFDESDLRALRSGWHFVE</sequence>
<feature type="region of interest" description="Disordered" evidence="1">
    <location>
        <begin position="1"/>
        <end position="53"/>
    </location>
</feature>
<accession>A0A0J6SHN3</accession>
<evidence type="ECO:0000313" key="2">
    <source>
        <dbReference type="EMBL" id="KMO33232.1"/>
    </source>
</evidence>
<dbReference type="Proteomes" id="UP000036449">
    <property type="component" value="Unassembled WGS sequence"/>
</dbReference>
<reference evidence="2 3" key="1">
    <citation type="submission" date="2015-03" db="EMBL/GenBank/DDBJ databases">
        <title>Genome sequencing of Methylobacterium tarhaniae DSM 25844.</title>
        <authorList>
            <person name="Chaudhry V."/>
            <person name="Patil P.B."/>
        </authorList>
    </citation>
    <scope>NUCLEOTIDE SEQUENCE [LARGE SCALE GENOMIC DNA]</scope>
    <source>
        <strain evidence="2 3">DSM 25844</strain>
    </source>
</reference>
<name>A0A0J6SHN3_9HYPH</name>
<dbReference type="PATRIC" id="fig|1187852.3.peg.2848"/>
<protein>
    <submittedName>
        <fullName evidence="2">Uncharacterized protein</fullName>
    </submittedName>
</protein>